<protein>
    <submittedName>
        <fullName evidence="2">NAD(P)/FAD-dependent oxidoreductase</fullName>
    </submittedName>
</protein>
<evidence type="ECO:0000313" key="3">
    <source>
        <dbReference type="Proteomes" id="UP000602284"/>
    </source>
</evidence>
<dbReference type="InterPro" id="IPR002938">
    <property type="entry name" value="FAD-bd"/>
</dbReference>
<name>A0ABS1J487_9BACL</name>
<dbReference type="Proteomes" id="UP000602284">
    <property type="component" value="Unassembled WGS sequence"/>
</dbReference>
<keyword evidence="3" id="KW-1185">Reference proteome</keyword>
<accession>A0ABS1J487</accession>
<organism evidence="2 3">
    <name type="scientific">Tumebacillus amylolyticus</name>
    <dbReference type="NCBI Taxonomy" id="2801339"/>
    <lineage>
        <taxon>Bacteria</taxon>
        <taxon>Bacillati</taxon>
        <taxon>Bacillota</taxon>
        <taxon>Bacilli</taxon>
        <taxon>Bacillales</taxon>
        <taxon>Alicyclobacillaceae</taxon>
        <taxon>Tumebacillus</taxon>
    </lineage>
</organism>
<dbReference type="SUPFAM" id="SSF51905">
    <property type="entry name" value="FAD/NAD(P)-binding domain"/>
    <property type="match status" value="1"/>
</dbReference>
<dbReference type="PANTHER" id="PTHR42685">
    <property type="entry name" value="GERANYLGERANYL DIPHOSPHATE REDUCTASE"/>
    <property type="match status" value="1"/>
</dbReference>
<evidence type="ECO:0000313" key="2">
    <source>
        <dbReference type="EMBL" id="MBL0385081.1"/>
    </source>
</evidence>
<dbReference type="RefSeq" id="WP_201630202.1">
    <property type="nucleotide sequence ID" value="NZ_JAEQNB010000001.1"/>
</dbReference>
<dbReference type="InterPro" id="IPR036188">
    <property type="entry name" value="FAD/NAD-bd_sf"/>
</dbReference>
<dbReference type="Gene3D" id="3.50.50.60">
    <property type="entry name" value="FAD/NAD(P)-binding domain"/>
    <property type="match status" value="1"/>
</dbReference>
<feature type="domain" description="FAD-binding" evidence="1">
    <location>
        <begin position="7"/>
        <end position="326"/>
    </location>
</feature>
<dbReference type="EMBL" id="JAEQNB010000001">
    <property type="protein sequence ID" value="MBL0385081.1"/>
    <property type="molecule type" value="Genomic_DNA"/>
</dbReference>
<comment type="caution">
    <text evidence="2">The sequence shown here is derived from an EMBL/GenBank/DDBJ whole genome shotgun (WGS) entry which is preliminary data.</text>
</comment>
<sequence length="408" mass="45878">MSQTQFDAIVVGARCAGSTAAYYLSRAGYRVLLVDRTFFPSDVLSTHTLFNNTVDTLRDMGVLDKLLETDTPVVNGCRFQFDDAVIEGNMPLYNGESASYCFRRTYFDQILLDHARAQEGVTALEGFRVTETLEENGTVIGVRGHLRDGDVQEFRAKIVIGADGRVSTIRKQVEAQLKFSTPTDYGTYYGYFANLPAHPHSYLEIYQLGIPRAYIFPTSDGHHIVAACFPLADKDLIQLFKKEPEKTLRDYMTNFMGETNIPERLEKAVLAEPIKGILDFDNHWYQGMGKGWALTGDAICFKDPGMGQGMHDAIFGARILANVLSRYEDWAANWEEMSNAYQQEIESEFMVRFQMCCQITKAVAFPPEEQAKNRAIAANPQATQAFLGLYNYAHEPHEIEAAFHTTNA</sequence>
<dbReference type="PANTHER" id="PTHR42685:SF22">
    <property type="entry name" value="CONDITIONED MEDIUM FACTOR RECEPTOR 1"/>
    <property type="match status" value="1"/>
</dbReference>
<dbReference type="InterPro" id="IPR050407">
    <property type="entry name" value="Geranylgeranyl_reductase"/>
</dbReference>
<evidence type="ECO:0000259" key="1">
    <source>
        <dbReference type="Pfam" id="PF01494"/>
    </source>
</evidence>
<dbReference type="Pfam" id="PF01494">
    <property type="entry name" value="FAD_binding_3"/>
    <property type="match status" value="1"/>
</dbReference>
<gene>
    <name evidence="2" type="ORF">JJB07_00355</name>
</gene>
<proteinExistence type="predicted"/>
<dbReference type="PRINTS" id="PR00420">
    <property type="entry name" value="RNGMNOXGNASE"/>
</dbReference>
<reference evidence="2 3" key="1">
    <citation type="submission" date="2021-01" db="EMBL/GenBank/DDBJ databases">
        <title>Tumebacillus sp. strain ITR2 16S ribosomal RNA gene Genome sequencing and assembly.</title>
        <authorList>
            <person name="Kang M."/>
        </authorList>
    </citation>
    <scope>NUCLEOTIDE SEQUENCE [LARGE SCALE GENOMIC DNA]</scope>
    <source>
        <strain evidence="2 3">ITR2</strain>
    </source>
</reference>